<keyword evidence="1" id="KW-0732">Signal</keyword>
<feature type="signal peptide" evidence="1">
    <location>
        <begin position="1"/>
        <end position="21"/>
    </location>
</feature>
<dbReference type="Pfam" id="PF07610">
    <property type="entry name" value="DUF1573"/>
    <property type="match status" value="1"/>
</dbReference>
<dbReference type="Gene3D" id="2.60.40.10">
    <property type="entry name" value="Immunoglobulins"/>
    <property type="match status" value="1"/>
</dbReference>
<dbReference type="InterPro" id="IPR013783">
    <property type="entry name" value="Ig-like_fold"/>
</dbReference>
<keyword evidence="3" id="KW-1185">Reference proteome</keyword>
<accession>A0ABV3ZLH5</accession>
<sequence length="126" mass="13371">MKKLLVLFALLIGTYAFSQQASDVKFSETKHSFGKITQGKPVTTNFTFTNNGSKPLMIETATAECGCTSPEYSKAAVLKGKTSTIKVTYNAAAGGPFTKKVTVKFAKIAEPVILEIDGEVVEGGGK</sequence>
<dbReference type="EMBL" id="JAULBC010000006">
    <property type="protein sequence ID" value="MEX6689314.1"/>
    <property type="molecule type" value="Genomic_DNA"/>
</dbReference>
<evidence type="ECO:0000256" key="1">
    <source>
        <dbReference type="SAM" id="SignalP"/>
    </source>
</evidence>
<comment type="caution">
    <text evidence="2">The sequence shown here is derived from an EMBL/GenBank/DDBJ whole genome shotgun (WGS) entry which is preliminary data.</text>
</comment>
<dbReference type="PANTHER" id="PTHR37833:SF1">
    <property type="entry name" value="SIGNAL PEPTIDE PROTEIN"/>
    <property type="match status" value="1"/>
</dbReference>
<name>A0ABV3ZLH5_9BACT</name>
<evidence type="ECO:0000313" key="2">
    <source>
        <dbReference type="EMBL" id="MEX6689314.1"/>
    </source>
</evidence>
<gene>
    <name evidence="2" type="ORF">QTN47_17530</name>
</gene>
<reference evidence="2 3" key="1">
    <citation type="submission" date="2023-07" db="EMBL/GenBank/DDBJ databases">
        <authorList>
            <person name="Lian W.-H."/>
        </authorList>
    </citation>
    <scope>NUCLEOTIDE SEQUENCE [LARGE SCALE GENOMIC DNA]</scope>
    <source>
        <strain evidence="2 3">SYSU DXS3180</strain>
    </source>
</reference>
<organism evidence="2 3">
    <name type="scientific">Danxiaibacter flavus</name>
    <dbReference type="NCBI Taxonomy" id="3049108"/>
    <lineage>
        <taxon>Bacteria</taxon>
        <taxon>Pseudomonadati</taxon>
        <taxon>Bacteroidota</taxon>
        <taxon>Chitinophagia</taxon>
        <taxon>Chitinophagales</taxon>
        <taxon>Chitinophagaceae</taxon>
        <taxon>Danxiaibacter</taxon>
    </lineage>
</organism>
<protein>
    <submittedName>
        <fullName evidence="2">DUF1573 domain-containing protein</fullName>
    </submittedName>
</protein>
<evidence type="ECO:0000313" key="3">
    <source>
        <dbReference type="Proteomes" id="UP001560573"/>
    </source>
</evidence>
<dbReference type="InterPro" id="IPR011467">
    <property type="entry name" value="DUF1573"/>
</dbReference>
<dbReference type="PANTHER" id="PTHR37833">
    <property type="entry name" value="LIPOPROTEIN-RELATED"/>
    <property type="match status" value="1"/>
</dbReference>
<feature type="chain" id="PRO_5046397102" evidence="1">
    <location>
        <begin position="22"/>
        <end position="126"/>
    </location>
</feature>
<proteinExistence type="predicted"/>
<dbReference type="Proteomes" id="UP001560573">
    <property type="component" value="Unassembled WGS sequence"/>
</dbReference>
<dbReference type="RefSeq" id="WP_369330721.1">
    <property type="nucleotide sequence ID" value="NZ_JAULBC010000006.1"/>
</dbReference>